<gene>
    <name evidence="1" type="ORF">S01H1_48566</name>
</gene>
<accession>X0WY62</accession>
<name>X0WY62_9ZZZZ</name>
<evidence type="ECO:0000313" key="1">
    <source>
        <dbReference type="EMBL" id="GAG28142.1"/>
    </source>
</evidence>
<reference evidence="1" key="1">
    <citation type="journal article" date="2014" name="Front. Microbiol.">
        <title>High frequency of phylogenetically diverse reductive dehalogenase-homologous genes in deep subseafloor sedimentary metagenomes.</title>
        <authorList>
            <person name="Kawai M."/>
            <person name="Futagami T."/>
            <person name="Toyoda A."/>
            <person name="Takaki Y."/>
            <person name="Nishi S."/>
            <person name="Hori S."/>
            <person name="Arai W."/>
            <person name="Tsubouchi T."/>
            <person name="Morono Y."/>
            <person name="Uchiyama I."/>
            <person name="Ito T."/>
            <person name="Fujiyama A."/>
            <person name="Inagaki F."/>
            <person name="Takami H."/>
        </authorList>
    </citation>
    <scope>NUCLEOTIDE SEQUENCE</scope>
    <source>
        <strain evidence="1">Expedition CK06-06</strain>
    </source>
</reference>
<sequence>MEAGVHIYTDLPTDEIIRGLYLRTYLEAVEANQCVSNLKISEDQDKRIPFDDDPFALYSTILRGLPKVKEAYFIATAAVNRYFYISATSGVTAMGARWEADANNYGTAFYDGDGGKLKTICSTAGQNTQVHVEGYIPHAVFKIPFGDPKNPADWYDVRNLGSLVADVTGGAGAQGYLFLQTVRLY</sequence>
<dbReference type="EMBL" id="BARS01031191">
    <property type="protein sequence ID" value="GAG28142.1"/>
    <property type="molecule type" value="Genomic_DNA"/>
</dbReference>
<organism evidence="1">
    <name type="scientific">marine sediment metagenome</name>
    <dbReference type="NCBI Taxonomy" id="412755"/>
    <lineage>
        <taxon>unclassified sequences</taxon>
        <taxon>metagenomes</taxon>
        <taxon>ecological metagenomes</taxon>
    </lineage>
</organism>
<protein>
    <submittedName>
        <fullName evidence="1">Uncharacterized protein</fullName>
    </submittedName>
</protein>
<comment type="caution">
    <text evidence="1">The sequence shown here is derived from an EMBL/GenBank/DDBJ whole genome shotgun (WGS) entry which is preliminary data.</text>
</comment>
<proteinExistence type="predicted"/>
<dbReference type="AlphaFoldDB" id="X0WY62"/>